<dbReference type="Proteomes" id="UP000199064">
    <property type="component" value="Unassembled WGS sequence"/>
</dbReference>
<protein>
    <submittedName>
        <fullName evidence="1">Uncharacterized protein</fullName>
    </submittedName>
</protein>
<accession>A0A1H4N8H3</accession>
<sequence length="82" mass="9916">MLKELFRNGYRFERNAKSGNGVIYRNQDTGSEAELYRYLAKAVAKRERRERLLCCERRLLERLFDDPRVRRTMRGAWRFDAA</sequence>
<name>A0A1H4N8H3_9HYPH</name>
<evidence type="ECO:0000313" key="1">
    <source>
        <dbReference type="EMBL" id="SEB91591.1"/>
    </source>
</evidence>
<gene>
    <name evidence="1" type="ORF">SAMN05216452_3664</name>
</gene>
<dbReference type="EMBL" id="FNSL01000001">
    <property type="protein sequence ID" value="SEB91591.1"/>
    <property type="molecule type" value="Genomic_DNA"/>
</dbReference>
<reference evidence="2" key="1">
    <citation type="submission" date="2016-10" db="EMBL/GenBank/DDBJ databases">
        <authorList>
            <person name="Varghese N."/>
            <person name="Submissions S."/>
        </authorList>
    </citation>
    <scope>NUCLEOTIDE SEQUENCE [LARGE SCALE GENOMIC DNA]</scope>
    <source>
        <strain evidence="2">ES.061</strain>
    </source>
</reference>
<dbReference type="AlphaFoldDB" id="A0A1H4N8H3"/>
<evidence type="ECO:0000313" key="2">
    <source>
        <dbReference type="Proteomes" id="UP000199064"/>
    </source>
</evidence>
<organism evidence="1 2">
    <name type="scientific">Nitratireductor aquibiodomus</name>
    <dbReference type="NCBI Taxonomy" id="204799"/>
    <lineage>
        <taxon>Bacteria</taxon>
        <taxon>Pseudomonadati</taxon>
        <taxon>Pseudomonadota</taxon>
        <taxon>Alphaproteobacteria</taxon>
        <taxon>Hyphomicrobiales</taxon>
        <taxon>Phyllobacteriaceae</taxon>
        <taxon>Nitratireductor</taxon>
    </lineage>
</organism>
<proteinExistence type="predicted"/>
<keyword evidence="2" id="KW-1185">Reference proteome</keyword>